<protein>
    <recommendedName>
        <fullName evidence="4">Secreted protein</fullName>
    </recommendedName>
</protein>
<dbReference type="AlphaFoldDB" id="A0A3N4HX09"/>
<evidence type="ECO:0000256" key="1">
    <source>
        <dbReference type="SAM" id="SignalP"/>
    </source>
</evidence>
<gene>
    <name evidence="2" type="ORF">BJ508DRAFT_416887</name>
</gene>
<name>A0A3N4HX09_ASCIM</name>
<sequence length="195" mass="21176">MKFNSISLLTSLLCLPLLSSALPQAGIPITQDVTAEELAELRAQEPLFDLDDPKYATELTNLMAAFNAGTVISPEASKISKRYEWYNDPARAQCETSGASPYADNVQNCINYLIGRGTERCQQKNKFGSKCTTLTRYGNGAIGVCGSSAPEAWNNCNRFGWAAQTVLNKCTSGGKVGGQYPFPSALRMIVFTKNK</sequence>
<evidence type="ECO:0008006" key="4">
    <source>
        <dbReference type="Google" id="ProtNLM"/>
    </source>
</evidence>
<keyword evidence="1" id="KW-0732">Signal</keyword>
<dbReference type="Proteomes" id="UP000275078">
    <property type="component" value="Unassembled WGS sequence"/>
</dbReference>
<evidence type="ECO:0000313" key="2">
    <source>
        <dbReference type="EMBL" id="RPA77727.1"/>
    </source>
</evidence>
<feature type="signal peptide" evidence="1">
    <location>
        <begin position="1"/>
        <end position="21"/>
    </location>
</feature>
<feature type="chain" id="PRO_5018298379" description="Secreted protein" evidence="1">
    <location>
        <begin position="22"/>
        <end position="195"/>
    </location>
</feature>
<evidence type="ECO:0000313" key="3">
    <source>
        <dbReference type="Proteomes" id="UP000275078"/>
    </source>
</evidence>
<accession>A0A3N4HX09</accession>
<organism evidence="2 3">
    <name type="scientific">Ascobolus immersus RN42</name>
    <dbReference type="NCBI Taxonomy" id="1160509"/>
    <lineage>
        <taxon>Eukaryota</taxon>
        <taxon>Fungi</taxon>
        <taxon>Dikarya</taxon>
        <taxon>Ascomycota</taxon>
        <taxon>Pezizomycotina</taxon>
        <taxon>Pezizomycetes</taxon>
        <taxon>Pezizales</taxon>
        <taxon>Ascobolaceae</taxon>
        <taxon>Ascobolus</taxon>
    </lineage>
</organism>
<dbReference type="EMBL" id="ML119721">
    <property type="protein sequence ID" value="RPA77727.1"/>
    <property type="molecule type" value="Genomic_DNA"/>
</dbReference>
<proteinExistence type="predicted"/>
<dbReference type="OrthoDB" id="4521797at2759"/>
<keyword evidence="3" id="KW-1185">Reference proteome</keyword>
<reference evidence="2 3" key="1">
    <citation type="journal article" date="2018" name="Nat. Ecol. Evol.">
        <title>Pezizomycetes genomes reveal the molecular basis of ectomycorrhizal truffle lifestyle.</title>
        <authorList>
            <person name="Murat C."/>
            <person name="Payen T."/>
            <person name="Noel B."/>
            <person name="Kuo A."/>
            <person name="Morin E."/>
            <person name="Chen J."/>
            <person name="Kohler A."/>
            <person name="Krizsan K."/>
            <person name="Balestrini R."/>
            <person name="Da Silva C."/>
            <person name="Montanini B."/>
            <person name="Hainaut M."/>
            <person name="Levati E."/>
            <person name="Barry K.W."/>
            <person name="Belfiori B."/>
            <person name="Cichocki N."/>
            <person name="Clum A."/>
            <person name="Dockter R.B."/>
            <person name="Fauchery L."/>
            <person name="Guy J."/>
            <person name="Iotti M."/>
            <person name="Le Tacon F."/>
            <person name="Lindquist E.A."/>
            <person name="Lipzen A."/>
            <person name="Malagnac F."/>
            <person name="Mello A."/>
            <person name="Molinier V."/>
            <person name="Miyauchi S."/>
            <person name="Poulain J."/>
            <person name="Riccioni C."/>
            <person name="Rubini A."/>
            <person name="Sitrit Y."/>
            <person name="Splivallo R."/>
            <person name="Traeger S."/>
            <person name="Wang M."/>
            <person name="Zifcakova L."/>
            <person name="Wipf D."/>
            <person name="Zambonelli A."/>
            <person name="Paolocci F."/>
            <person name="Nowrousian M."/>
            <person name="Ottonello S."/>
            <person name="Baldrian P."/>
            <person name="Spatafora J.W."/>
            <person name="Henrissat B."/>
            <person name="Nagy L.G."/>
            <person name="Aury J.M."/>
            <person name="Wincker P."/>
            <person name="Grigoriev I.V."/>
            <person name="Bonfante P."/>
            <person name="Martin F.M."/>
        </authorList>
    </citation>
    <scope>NUCLEOTIDE SEQUENCE [LARGE SCALE GENOMIC DNA]</scope>
    <source>
        <strain evidence="2 3">RN42</strain>
    </source>
</reference>